<organism evidence="1 2">
    <name type="scientific">Coptis chinensis</name>
    <dbReference type="NCBI Taxonomy" id="261450"/>
    <lineage>
        <taxon>Eukaryota</taxon>
        <taxon>Viridiplantae</taxon>
        <taxon>Streptophyta</taxon>
        <taxon>Embryophyta</taxon>
        <taxon>Tracheophyta</taxon>
        <taxon>Spermatophyta</taxon>
        <taxon>Magnoliopsida</taxon>
        <taxon>Ranunculales</taxon>
        <taxon>Ranunculaceae</taxon>
        <taxon>Coptidoideae</taxon>
        <taxon>Coptis</taxon>
    </lineage>
</organism>
<gene>
    <name evidence="1" type="ORF">IFM89_005655</name>
</gene>
<dbReference type="AlphaFoldDB" id="A0A835GUG2"/>
<comment type="caution">
    <text evidence="1">The sequence shown here is derived from an EMBL/GenBank/DDBJ whole genome shotgun (WGS) entry which is preliminary data.</text>
</comment>
<dbReference type="OrthoDB" id="347435at2759"/>
<protein>
    <submittedName>
        <fullName evidence="1">Uncharacterized protein</fullName>
    </submittedName>
</protein>
<evidence type="ECO:0000313" key="1">
    <source>
        <dbReference type="EMBL" id="KAF9587780.1"/>
    </source>
</evidence>
<dbReference type="Proteomes" id="UP000631114">
    <property type="component" value="Unassembled WGS sequence"/>
</dbReference>
<dbReference type="Gene3D" id="3.40.50.300">
    <property type="entry name" value="P-loop containing nucleotide triphosphate hydrolases"/>
    <property type="match status" value="1"/>
</dbReference>
<dbReference type="InterPro" id="IPR027417">
    <property type="entry name" value="P-loop_NTPase"/>
</dbReference>
<accession>A0A835GUG2</accession>
<reference evidence="1 2" key="1">
    <citation type="submission" date="2020-10" db="EMBL/GenBank/DDBJ databases">
        <title>The Coptis chinensis genome and diversification of protoberbering-type alkaloids.</title>
        <authorList>
            <person name="Wang B."/>
            <person name="Shu S."/>
            <person name="Song C."/>
            <person name="Liu Y."/>
        </authorList>
    </citation>
    <scope>NUCLEOTIDE SEQUENCE [LARGE SCALE GENOMIC DNA]</scope>
    <source>
        <strain evidence="1">HL-2020</strain>
        <tissue evidence="1">Leaf</tissue>
    </source>
</reference>
<proteinExistence type="predicted"/>
<sequence length="179" mass="20797">MRLQGSCFGKSATVSIDDFYLNAKDQAKMREQNPGNTHLECIWWEGRHSRSFNMAEVKGPLMVVLFEGWMLGFKPIPIEVVKSCRSRIMLHFPVEVVNRNLEAYYDAWDKFINAWIVIKNKEPSCVYQWGLQVRDFVSRYFPAYKAYLPALYSEGLLGFDPEHLLVVDIDDKRNPILGN</sequence>
<evidence type="ECO:0000313" key="2">
    <source>
        <dbReference type="Proteomes" id="UP000631114"/>
    </source>
</evidence>
<dbReference type="EMBL" id="JADFTS010000009">
    <property type="protein sequence ID" value="KAF9587780.1"/>
    <property type="molecule type" value="Genomic_DNA"/>
</dbReference>
<keyword evidence="2" id="KW-1185">Reference proteome</keyword>
<name>A0A835GUG2_9MAGN</name>